<evidence type="ECO:0000256" key="6">
    <source>
        <dbReference type="ARBA" id="ARBA00022989"/>
    </source>
</evidence>
<keyword evidence="7 9" id="KW-0472">Membrane</keyword>
<dbReference type="EMBL" id="OY726397">
    <property type="protein sequence ID" value="CAJ1501451.1"/>
    <property type="molecule type" value="Genomic_DNA"/>
</dbReference>
<dbReference type="Pfam" id="PF07690">
    <property type="entry name" value="MFS_1"/>
    <property type="match status" value="1"/>
</dbReference>
<feature type="transmembrane region" description="Helical" evidence="9">
    <location>
        <begin position="377"/>
        <end position="397"/>
    </location>
</feature>
<keyword evidence="4" id="KW-1003">Cell membrane</keyword>
<evidence type="ECO:0000313" key="12">
    <source>
        <dbReference type="Proteomes" id="UP001190465"/>
    </source>
</evidence>
<feature type="domain" description="Major facilitator superfamily (MFS) profile" evidence="10">
    <location>
        <begin position="17"/>
        <end position="404"/>
    </location>
</feature>
<name>A0ABM9LM91_9MYCO</name>
<evidence type="ECO:0000259" key="10">
    <source>
        <dbReference type="PROSITE" id="PS50850"/>
    </source>
</evidence>
<dbReference type="CDD" id="cd17320">
    <property type="entry name" value="MFS_MdfA_MDR_like"/>
    <property type="match status" value="1"/>
</dbReference>
<dbReference type="InterPro" id="IPR036259">
    <property type="entry name" value="MFS_trans_sf"/>
</dbReference>
<feature type="transmembrane region" description="Helical" evidence="9">
    <location>
        <begin position="141"/>
        <end position="159"/>
    </location>
</feature>
<feature type="transmembrane region" description="Helical" evidence="9">
    <location>
        <begin position="108"/>
        <end position="129"/>
    </location>
</feature>
<evidence type="ECO:0000256" key="7">
    <source>
        <dbReference type="ARBA" id="ARBA00023136"/>
    </source>
</evidence>
<dbReference type="InterPro" id="IPR011701">
    <property type="entry name" value="MFS"/>
</dbReference>
<reference evidence="11 12" key="1">
    <citation type="submission" date="2023-08" db="EMBL/GenBank/DDBJ databases">
        <authorList>
            <person name="Folkvardsen B D."/>
            <person name="Norman A."/>
        </authorList>
    </citation>
    <scope>NUCLEOTIDE SEQUENCE [LARGE SCALE GENOMIC DNA]</scope>
    <source>
        <strain evidence="11 12">Mu0053</strain>
    </source>
</reference>
<dbReference type="SUPFAM" id="SSF103473">
    <property type="entry name" value="MFS general substrate transporter"/>
    <property type="match status" value="1"/>
</dbReference>
<dbReference type="RefSeq" id="WP_308482116.1">
    <property type="nucleotide sequence ID" value="NZ_OY726397.1"/>
</dbReference>
<sequence>MNLRGATPATSSPAVSLILVLALLSAVTPFSIDMYLSAFPRMAVDLETSASMVQLTLTTFLIGLALGQLFVGQLSDRLGRRRPLLVGIVVCLVASVLCAFSPSIEILIALRFVQGFAGAAGVVIARAVIADRSHGSQAARLLTVMMVIGILAPVIAPILGGQVVAEFGWRAVFLALAGLNLLMLIGAVWLVGESLPPELRRPAGVKAFARSAVSVLSNRFFLGYALCLGFASAAVFSYISGSPFVLQNILGFSPRAYSLTFGACALAVAFSGVLSARLATSISPRRLLQCGVSAMVVVGALMLLNVTVGGVLPWATIALMAGFMATIGFTFANATALALSEVRYAAGTGSAVLGFVQYSLGATVSPLIGLAGDANALPMGAMMLTAAALSATALFVLTRGHRPFRETSSAAAETPTPAAAALATSR</sequence>
<dbReference type="NCBIfam" id="TIGR00710">
    <property type="entry name" value="efflux_Bcr_CflA"/>
    <property type="match status" value="1"/>
</dbReference>
<feature type="transmembrane region" description="Helical" evidence="9">
    <location>
        <begin position="171"/>
        <end position="191"/>
    </location>
</feature>
<gene>
    <name evidence="11" type="ORF">MU0053_001930</name>
</gene>
<feature type="transmembrane region" description="Helical" evidence="9">
    <location>
        <begin position="53"/>
        <end position="72"/>
    </location>
</feature>
<organism evidence="11 12">
    <name type="scientific">[Mycobacterium] burgundiense</name>
    <dbReference type="NCBI Taxonomy" id="3064286"/>
    <lineage>
        <taxon>Bacteria</taxon>
        <taxon>Bacillati</taxon>
        <taxon>Actinomycetota</taxon>
        <taxon>Actinomycetes</taxon>
        <taxon>Mycobacteriales</taxon>
        <taxon>Mycobacteriaceae</taxon>
        <taxon>Mycolicibacterium</taxon>
    </lineage>
</organism>
<comment type="subcellular location">
    <subcellularLocation>
        <location evidence="1">Cell membrane</location>
        <topology evidence="1">Multi-pass membrane protein</topology>
    </subcellularLocation>
</comment>
<keyword evidence="12" id="KW-1185">Reference proteome</keyword>
<evidence type="ECO:0000256" key="9">
    <source>
        <dbReference type="SAM" id="Phobius"/>
    </source>
</evidence>
<keyword evidence="5 9" id="KW-0812">Transmembrane</keyword>
<dbReference type="InterPro" id="IPR004812">
    <property type="entry name" value="Efflux_drug-R_Bcr/CmlA"/>
</dbReference>
<evidence type="ECO:0000256" key="2">
    <source>
        <dbReference type="ARBA" id="ARBA00006236"/>
    </source>
</evidence>
<dbReference type="InterPro" id="IPR020846">
    <property type="entry name" value="MFS_dom"/>
</dbReference>
<protein>
    <submittedName>
        <fullName evidence="11">Multidrug effflux MFS transporter</fullName>
    </submittedName>
</protein>
<evidence type="ECO:0000313" key="11">
    <source>
        <dbReference type="EMBL" id="CAJ1501451.1"/>
    </source>
</evidence>
<evidence type="ECO:0000256" key="3">
    <source>
        <dbReference type="ARBA" id="ARBA00022448"/>
    </source>
</evidence>
<dbReference type="Gene3D" id="1.20.1720.10">
    <property type="entry name" value="Multidrug resistance protein D"/>
    <property type="match status" value="1"/>
</dbReference>
<dbReference type="PANTHER" id="PTHR23502">
    <property type="entry name" value="MAJOR FACILITATOR SUPERFAMILY"/>
    <property type="match status" value="1"/>
</dbReference>
<keyword evidence="6 9" id="KW-1133">Transmembrane helix</keyword>
<evidence type="ECO:0000256" key="1">
    <source>
        <dbReference type="ARBA" id="ARBA00004651"/>
    </source>
</evidence>
<feature type="transmembrane region" description="Helical" evidence="9">
    <location>
        <begin position="259"/>
        <end position="280"/>
    </location>
</feature>
<evidence type="ECO:0000256" key="5">
    <source>
        <dbReference type="ARBA" id="ARBA00022692"/>
    </source>
</evidence>
<feature type="transmembrane region" description="Helical" evidence="9">
    <location>
        <begin position="351"/>
        <end position="371"/>
    </location>
</feature>
<feature type="transmembrane region" description="Helical" evidence="9">
    <location>
        <begin position="287"/>
        <end position="308"/>
    </location>
</feature>
<dbReference type="PROSITE" id="PS50850">
    <property type="entry name" value="MFS"/>
    <property type="match status" value="1"/>
</dbReference>
<dbReference type="PROSITE" id="PS00216">
    <property type="entry name" value="SUGAR_TRANSPORT_1"/>
    <property type="match status" value="1"/>
</dbReference>
<keyword evidence="3" id="KW-0813">Transport</keyword>
<feature type="transmembrane region" description="Helical" evidence="9">
    <location>
        <begin position="220"/>
        <end position="239"/>
    </location>
</feature>
<comment type="similarity">
    <text evidence="2">Belongs to the major facilitator superfamily. Bcr/CmlA family.</text>
</comment>
<dbReference type="InterPro" id="IPR005829">
    <property type="entry name" value="Sugar_transporter_CS"/>
</dbReference>
<feature type="transmembrane region" description="Helical" evidence="9">
    <location>
        <begin position="84"/>
        <end position="102"/>
    </location>
</feature>
<dbReference type="PANTHER" id="PTHR23502:SF132">
    <property type="entry name" value="POLYAMINE TRANSPORTER 2-RELATED"/>
    <property type="match status" value="1"/>
</dbReference>
<proteinExistence type="inferred from homology"/>
<feature type="region of interest" description="Disordered" evidence="8">
    <location>
        <begin position="406"/>
        <end position="426"/>
    </location>
</feature>
<dbReference type="Proteomes" id="UP001190465">
    <property type="component" value="Chromosome"/>
</dbReference>
<evidence type="ECO:0000256" key="8">
    <source>
        <dbReference type="SAM" id="MobiDB-lite"/>
    </source>
</evidence>
<accession>A0ABM9LM91</accession>
<evidence type="ECO:0000256" key="4">
    <source>
        <dbReference type="ARBA" id="ARBA00022475"/>
    </source>
</evidence>
<feature type="transmembrane region" description="Helical" evidence="9">
    <location>
        <begin position="314"/>
        <end position="339"/>
    </location>
</feature>